<gene>
    <name evidence="13" type="ORF">DFR26_0840</name>
</gene>
<feature type="domain" description="RCK N-terminal" evidence="12">
    <location>
        <begin position="397"/>
        <end position="516"/>
    </location>
</feature>
<evidence type="ECO:0000313" key="13">
    <source>
        <dbReference type="EMBL" id="REH38681.1"/>
    </source>
</evidence>
<feature type="transmembrane region" description="Helical" evidence="11">
    <location>
        <begin position="113"/>
        <end position="133"/>
    </location>
</feature>
<dbReference type="InterPro" id="IPR036291">
    <property type="entry name" value="NAD(P)-bd_dom_sf"/>
</dbReference>
<feature type="transmembrane region" description="Helical" evidence="11">
    <location>
        <begin position="180"/>
        <end position="198"/>
    </location>
</feature>
<dbReference type="InterPro" id="IPR006153">
    <property type="entry name" value="Cation/H_exchanger_TM"/>
</dbReference>
<dbReference type="FunFam" id="3.40.50.720:FF:000036">
    <property type="entry name" value="Glutathione-regulated potassium-efflux system protein KefB"/>
    <property type="match status" value="1"/>
</dbReference>
<comment type="subcellular location">
    <subcellularLocation>
        <location evidence="1">Endomembrane system</location>
        <topology evidence="1">Multi-pass membrane protein</topology>
    </subcellularLocation>
</comment>
<feature type="transmembrane region" description="Helical" evidence="11">
    <location>
        <begin position="145"/>
        <end position="168"/>
    </location>
</feature>
<dbReference type="InterPro" id="IPR004771">
    <property type="entry name" value="K/H_exchanger"/>
</dbReference>
<evidence type="ECO:0000256" key="5">
    <source>
        <dbReference type="ARBA" id="ARBA00022538"/>
    </source>
</evidence>
<dbReference type="GO" id="GO:0006813">
    <property type="term" value="P:potassium ion transport"/>
    <property type="evidence" value="ECO:0007669"/>
    <property type="project" value="UniProtKB-KW"/>
</dbReference>
<evidence type="ECO:0000256" key="3">
    <source>
        <dbReference type="ARBA" id="ARBA00022448"/>
    </source>
</evidence>
<organism evidence="13 14">
    <name type="scientific">Paraperlucidibaca baekdonensis</name>
    <dbReference type="NCBI Taxonomy" id="748120"/>
    <lineage>
        <taxon>Bacteria</taxon>
        <taxon>Pseudomonadati</taxon>
        <taxon>Pseudomonadota</taxon>
        <taxon>Gammaproteobacteria</taxon>
        <taxon>Moraxellales</taxon>
        <taxon>Moraxellaceae</taxon>
        <taxon>Paraperlucidibaca</taxon>
    </lineage>
</organism>
<feature type="transmembrane region" description="Helical" evidence="11">
    <location>
        <begin position="29"/>
        <end position="47"/>
    </location>
</feature>
<keyword evidence="10 11" id="KW-0472">Membrane</keyword>
<evidence type="ECO:0000256" key="11">
    <source>
        <dbReference type="SAM" id="Phobius"/>
    </source>
</evidence>
<dbReference type="Pfam" id="PF00999">
    <property type="entry name" value="Na_H_Exchanger"/>
    <property type="match status" value="1"/>
</dbReference>
<reference evidence="13 14" key="1">
    <citation type="submission" date="2018-08" db="EMBL/GenBank/DDBJ databases">
        <title>Genomic Encyclopedia of Type Strains, Phase IV (KMG-IV): sequencing the most valuable type-strain genomes for metagenomic binning, comparative biology and taxonomic classification.</title>
        <authorList>
            <person name="Goeker M."/>
        </authorList>
    </citation>
    <scope>NUCLEOTIDE SEQUENCE [LARGE SCALE GENOMIC DNA]</scope>
    <source>
        <strain evidence="13 14">DSM 26022</strain>
    </source>
</reference>
<keyword evidence="8 11" id="KW-1133">Transmembrane helix</keyword>
<dbReference type="GO" id="GO:0008324">
    <property type="term" value="F:monoatomic cation transmembrane transporter activity"/>
    <property type="evidence" value="ECO:0007669"/>
    <property type="project" value="InterPro"/>
</dbReference>
<dbReference type="GO" id="GO:0012505">
    <property type="term" value="C:endomembrane system"/>
    <property type="evidence" value="ECO:0007669"/>
    <property type="project" value="UniProtKB-SubCell"/>
</dbReference>
<dbReference type="Gene3D" id="3.40.50.720">
    <property type="entry name" value="NAD(P)-binding Rossmann-like Domain"/>
    <property type="match status" value="1"/>
</dbReference>
<keyword evidence="5" id="KW-0633">Potassium transport</keyword>
<evidence type="ECO:0000256" key="7">
    <source>
        <dbReference type="ARBA" id="ARBA00022958"/>
    </source>
</evidence>
<feature type="transmembrane region" description="Helical" evidence="11">
    <location>
        <begin position="53"/>
        <end position="72"/>
    </location>
</feature>
<dbReference type="PANTHER" id="PTHR46157">
    <property type="entry name" value="K(+) EFFLUX ANTIPORTER 3, CHLOROPLASTIC"/>
    <property type="match status" value="1"/>
</dbReference>
<feature type="transmembrane region" description="Helical" evidence="11">
    <location>
        <begin position="210"/>
        <end position="228"/>
    </location>
</feature>
<comment type="similarity">
    <text evidence="2">Belongs to the monovalent cation:proton antiporter 2 (CPA2) transporter (TC 2.A.37) family.</text>
</comment>
<evidence type="ECO:0000259" key="12">
    <source>
        <dbReference type="PROSITE" id="PS51201"/>
    </source>
</evidence>
<evidence type="ECO:0000256" key="4">
    <source>
        <dbReference type="ARBA" id="ARBA00022449"/>
    </source>
</evidence>
<dbReference type="Gene3D" id="1.20.1530.20">
    <property type="match status" value="1"/>
</dbReference>
<dbReference type="AlphaFoldDB" id="A0A3E0H563"/>
<evidence type="ECO:0000256" key="8">
    <source>
        <dbReference type="ARBA" id="ARBA00022989"/>
    </source>
</evidence>
<evidence type="ECO:0000256" key="10">
    <source>
        <dbReference type="ARBA" id="ARBA00023136"/>
    </source>
</evidence>
<accession>A0A3E0H563</accession>
<dbReference type="GO" id="GO:0015297">
    <property type="term" value="F:antiporter activity"/>
    <property type="evidence" value="ECO:0007669"/>
    <property type="project" value="UniProtKB-KW"/>
</dbReference>
<feature type="transmembrane region" description="Helical" evidence="11">
    <location>
        <begin position="330"/>
        <end position="348"/>
    </location>
</feature>
<dbReference type="PROSITE" id="PS51201">
    <property type="entry name" value="RCK_N"/>
    <property type="match status" value="1"/>
</dbReference>
<dbReference type="NCBIfam" id="TIGR00932">
    <property type="entry name" value="2a37"/>
    <property type="match status" value="1"/>
</dbReference>
<evidence type="ECO:0000256" key="6">
    <source>
        <dbReference type="ARBA" id="ARBA00022692"/>
    </source>
</evidence>
<dbReference type="Pfam" id="PF02254">
    <property type="entry name" value="TrkA_N"/>
    <property type="match status" value="1"/>
</dbReference>
<protein>
    <submittedName>
        <fullName evidence="13">Kef-type potassium/proton antiporter (CPA2 family)</fullName>
    </submittedName>
</protein>
<dbReference type="SUPFAM" id="SSF51735">
    <property type="entry name" value="NAD(P)-binding Rossmann-fold domains"/>
    <property type="match status" value="1"/>
</dbReference>
<name>A0A3E0H563_9GAMM</name>
<feature type="transmembrane region" description="Helical" evidence="11">
    <location>
        <begin position="265"/>
        <end position="285"/>
    </location>
</feature>
<feature type="transmembrane region" description="Helical" evidence="11">
    <location>
        <begin position="354"/>
        <end position="377"/>
    </location>
</feature>
<evidence type="ECO:0000256" key="2">
    <source>
        <dbReference type="ARBA" id="ARBA00005551"/>
    </source>
</evidence>
<dbReference type="InterPro" id="IPR038770">
    <property type="entry name" value="Na+/solute_symporter_sf"/>
</dbReference>
<dbReference type="GO" id="GO:1902600">
    <property type="term" value="P:proton transmembrane transport"/>
    <property type="evidence" value="ECO:0007669"/>
    <property type="project" value="InterPro"/>
</dbReference>
<dbReference type="OrthoDB" id="9781411at2"/>
<dbReference type="GO" id="GO:0005886">
    <property type="term" value="C:plasma membrane"/>
    <property type="evidence" value="ECO:0007669"/>
    <property type="project" value="TreeGrafter"/>
</dbReference>
<dbReference type="RefSeq" id="WP_116207715.1">
    <property type="nucleotide sequence ID" value="NZ_QUNR01000002.1"/>
</dbReference>
<feature type="transmembrane region" description="Helical" evidence="11">
    <location>
        <begin position="6"/>
        <end position="22"/>
    </location>
</feature>
<keyword evidence="6 11" id="KW-0812">Transmembrane</keyword>
<evidence type="ECO:0000313" key="14">
    <source>
        <dbReference type="Proteomes" id="UP000256774"/>
    </source>
</evidence>
<dbReference type="EMBL" id="QUNR01000002">
    <property type="protein sequence ID" value="REH38681.1"/>
    <property type="molecule type" value="Genomic_DNA"/>
</dbReference>
<dbReference type="Proteomes" id="UP000256774">
    <property type="component" value="Unassembled WGS sequence"/>
</dbReference>
<keyword evidence="14" id="KW-1185">Reference proteome</keyword>
<proteinExistence type="inferred from homology"/>
<dbReference type="PANTHER" id="PTHR46157:SF4">
    <property type="entry name" value="K(+) EFFLUX ANTIPORTER 3, CHLOROPLASTIC"/>
    <property type="match status" value="1"/>
</dbReference>
<keyword evidence="9" id="KW-0406">Ion transport</keyword>
<keyword evidence="4" id="KW-0050">Antiport</keyword>
<keyword evidence="3" id="KW-0813">Transport</keyword>
<comment type="caution">
    <text evidence="13">The sequence shown here is derived from an EMBL/GenBank/DDBJ whole genome shotgun (WGS) entry which is preliminary data.</text>
</comment>
<feature type="transmembrane region" description="Helical" evidence="11">
    <location>
        <begin position="291"/>
        <end position="309"/>
    </location>
</feature>
<dbReference type="InterPro" id="IPR003148">
    <property type="entry name" value="RCK_N"/>
</dbReference>
<sequence length="602" mass="65459">MHAVSSISWLLLAALIIVPISRRLGLPSVIGYMLAGMLIGPHILGAIHDTEGVIEIADFGIAMLLFLIGLELEPSRLWVLRRSVFGLGSAQVLITTAAIALPCWLMGLSPTVSLVVGAGLAMSSTAFALQLLAEKNQLSAKHGRQAFAILLFQDIAVIPLLAIIPLLAGNSAGVINSPQLLPVIAVFAALFFASRFLVRPVFRFIANSKTPELFTGLGLFIIVGMTWLMTEIHLSASLGAFIAGVLLADSEYRHELEAQIQPFKGLLLGLFFMTVGMTANLPLLGQEARTILLGAGVLVLLKGAILWLLGRLNGNDTKTAIRLAVTLPQGGEFAFIVFTTAVAVGLLERHLGEMLVLTVTLSMAMTPIGFLLLEHVLEPRWGKKQERDFDDMPDNHEHDVLIAGFGRVGQIVARVLRVHHIPFVALESSARQVDFVRLFGNKVYYGRPDSHALLLAAGAAKAKIIVLAIDDVDESVHTAKLIRRHFPNTPVYARARDRMHAYRLMDLGVSLIHRETFASSLELASDVLQAIGFSAASAKAGVQRFREYDEDLVIRQQAIYQDEAELVASAKQSMRELEELFASDARAAKRRGASEQNDSEIS</sequence>
<feature type="transmembrane region" description="Helical" evidence="11">
    <location>
        <begin position="84"/>
        <end position="107"/>
    </location>
</feature>
<evidence type="ECO:0000256" key="9">
    <source>
        <dbReference type="ARBA" id="ARBA00023065"/>
    </source>
</evidence>
<evidence type="ECO:0000256" key="1">
    <source>
        <dbReference type="ARBA" id="ARBA00004127"/>
    </source>
</evidence>
<keyword evidence="7" id="KW-0630">Potassium</keyword>